<comment type="caution">
    <text evidence="1">The sequence shown here is derived from an EMBL/GenBank/DDBJ whole genome shotgun (WGS) entry which is preliminary data.</text>
</comment>
<dbReference type="EMBL" id="VTPC01007921">
    <property type="protein sequence ID" value="KAF2893515.1"/>
    <property type="molecule type" value="Genomic_DNA"/>
</dbReference>
<dbReference type="Proteomes" id="UP000801492">
    <property type="component" value="Unassembled WGS sequence"/>
</dbReference>
<evidence type="ECO:0000313" key="1">
    <source>
        <dbReference type="EMBL" id="KAF2893515.1"/>
    </source>
</evidence>
<reference evidence="1" key="1">
    <citation type="submission" date="2019-08" db="EMBL/GenBank/DDBJ databases">
        <title>The genome of the North American firefly Photinus pyralis.</title>
        <authorList>
            <consortium name="Photinus pyralis genome working group"/>
            <person name="Fallon T.R."/>
            <person name="Sander Lower S.E."/>
            <person name="Weng J.-K."/>
        </authorList>
    </citation>
    <scope>NUCLEOTIDE SEQUENCE</scope>
    <source>
        <strain evidence="1">TRF0915ILg1</strain>
        <tissue evidence="1">Whole body</tissue>
    </source>
</reference>
<protein>
    <submittedName>
        <fullName evidence="1">Uncharacterized protein</fullName>
    </submittedName>
</protein>
<dbReference type="AlphaFoldDB" id="A0A8K0D2D4"/>
<proteinExistence type="predicted"/>
<organism evidence="1 2">
    <name type="scientific">Ignelater luminosus</name>
    <name type="common">Cucubano</name>
    <name type="synonym">Pyrophorus luminosus</name>
    <dbReference type="NCBI Taxonomy" id="2038154"/>
    <lineage>
        <taxon>Eukaryota</taxon>
        <taxon>Metazoa</taxon>
        <taxon>Ecdysozoa</taxon>
        <taxon>Arthropoda</taxon>
        <taxon>Hexapoda</taxon>
        <taxon>Insecta</taxon>
        <taxon>Pterygota</taxon>
        <taxon>Neoptera</taxon>
        <taxon>Endopterygota</taxon>
        <taxon>Coleoptera</taxon>
        <taxon>Polyphaga</taxon>
        <taxon>Elateriformia</taxon>
        <taxon>Elateroidea</taxon>
        <taxon>Elateridae</taxon>
        <taxon>Agrypninae</taxon>
        <taxon>Pyrophorini</taxon>
        <taxon>Ignelater</taxon>
    </lineage>
</organism>
<keyword evidence="2" id="KW-1185">Reference proteome</keyword>
<dbReference type="OrthoDB" id="6814999at2759"/>
<name>A0A8K0D2D4_IGNLU</name>
<evidence type="ECO:0000313" key="2">
    <source>
        <dbReference type="Proteomes" id="UP000801492"/>
    </source>
</evidence>
<feature type="non-terminal residue" evidence="1">
    <location>
        <position position="54"/>
    </location>
</feature>
<sequence>MNIDVETLVGKDYVYVFTVRENKACDAIHKYLGEFLYTIERGVGIIPRTCPIPK</sequence>
<accession>A0A8K0D2D4</accession>
<gene>
    <name evidence="1" type="ORF">ILUMI_12661</name>
</gene>